<dbReference type="Proteomes" id="UP000266841">
    <property type="component" value="Unassembled WGS sequence"/>
</dbReference>
<dbReference type="AlphaFoldDB" id="K0RD37"/>
<dbReference type="EMBL" id="AGNL01049653">
    <property type="protein sequence ID" value="EJK44457.1"/>
    <property type="molecule type" value="Genomic_DNA"/>
</dbReference>
<name>K0RD37_THAOC</name>
<sequence>MGPHPVRRQDRRHARPPGLPLEPALDDDRRGLVAAEAVPRREAEEGAEQRVRAVLVLEGQAVLGIARAGESDPAPYHAVRHERRAGGSPEQAHAERKGKASSPPPSSGDTPASSSSPASMSWLRQHDSTAPPPVGLPVSTAVSSSSSPVSSPPPPVIDGGSPLPTAGAGGAPPTTPPPPLDEDHVLEVREDVGAAVLEHLDERAAVRLGERRPYHGPQGDGRVGGSIRRGLVEHGDEALESPPITASAEGPPPLDRVEVGYDDLDPDVAQRPELHGPVVAVEEDPAVEYVEVVLEALPEPSALSRARDAEERDAVPGRDDGSDLYGRRYRHGPRGRLARHPHRRRQVRRHGRKARVRLGLALHVRAQRARQLPRVEQRPRGAVYRLPQGVPPAAAGDVSRAPPRGTGTRRADRAEVLPRPGGGGRGQVHVDPPPRRDVGRRPLVLPPLPRRDAHGDGDHEDEDGQG</sequence>
<feature type="compositionally biased region" description="Basic and acidic residues" evidence="1">
    <location>
        <begin position="305"/>
        <end position="321"/>
    </location>
</feature>
<feature type="region of interest" description="Disordered" evidence="1">
    <location>
        <begin position="370"/>
        <end position="466"/>
    </location>
</feature>
<feature type="compositionally biased region" description="Low complexity" evidence="1">
    <location>
        <begin position="107"/>
        <end position="121"/>
    </location>
</feature>
<feature type="non-terminal residue" evidence="2">
    <location>
        <position position="466"/>
    </location>
</feature>
<keyword evidence="3" id="KW-1185">Reference proteome</keyword>
<feature type="compositionally biased region" description="Basic and acidic residues" evidence="1">
    <location>
        <begin position="38"/>
        <end position="49"/>
    </location>
</feature>
<proteinExistence type="predicted"/>
<protein>
    <submittedName>
        <fullName evidence="2">Uncharacterized protein</fullName>
    </submittedName>
</protein>
<evidence type="ECO:0000313" key="2">
    <source>
        <dbReference type="EMBL" id="EJK44457.1"/>
    </source>
</evidence>
<accession>K0RD37</accession>
<organism evidence="2 3">
    <name type="scientific">Thalassiosira oceanica</name>
    <name type="common">Marine diatom</name>
    <dbReference type="NCBI Taxonomy" id="159749"/>
    <lineage>
        <taxon>Eukaryota</taxon>
        <taxon>Sar</taxon>
        <taxon>Stramenopiles</taxon>
        <taxon>Ochrophyta</taxon>
        <taxon>Bacillariophyta</taxon>
        <taxon>Coscinodiscophyceae</taxon>
        <taxon>Thalassiosirophycidae</taxon>
        <taxon>Thalassiosirales</taxon>
        <taxon>Thalassiosiraceae</taxon>
        <taxon>Thalassiosira</taxon>
    </lineage>
</organism>
<gene>
    <name evidence="2" type="ORF">THAOC_36998</name>
</gene>
<evidence type="ECO:0000256" key="1">
    <source>
        <dbReference type="SAM" id="MobiDB-lite"/>
    </source>
</evidence>
<comment type="caution">
    <text evidence="2">The sequence shown here is derived from an EMBL/GenBank/DDBJ whole genome shotgun (WGS) entry which is preliminary data.</text>
</comment>
<feature type="compositionally biased region" description="Low complexity" evidence="1">
    <location>
        <begin position="137"/>
        <end position="149"/>
    </location>
</feature>
<feature type="region of interest" description="Disordered" evidence="1">
    <location>
        <begin position="303"/>
        <end position="353"/>
    </location>
</feature>
<reference evidence="2 3" key="1">
    <citation type="journal article" date="2012" name="Genome Biol.">
        <title>Genome and low-iron response of an oceanic diatom adapted to chronic iron limitation.</title>
        <authorList>
            <person name="Lommer M."/>
            <person name="Specht M."/>
            <person name="Roy A.S."/>
            <person name="Kraemer L."/>
            <person name="Andreson R."/>
            <person name="Gutowska M.A."/>
            <person name="Wolf J."/>
            <person name="Bergner S.V."/>
            <person name="Schilhabel M.B."/>
            <person name="Klostermeier U.C."/>
            <person name="Beiko R.G."/>
            <person name="Rosenstiel P."/>
            <person name="Hippler M."/>
            <person name="Laroche J."/>
        </authorList>
    </citation>
    <scope>NUCLEOTIDE SEQUENCE [LARGE SCALE GENOMIC DNA]</scope>
    <source>
        <strain evidence="2 3">CCMP1005</strain>
    </source>
</reference>
<feature type="region of interest" description="Disordered" evidence="1">
    <location>
        <begin position="1"/>
        <end position="49"/>
    </location>
</feature>
<feature type="region of interest" description="Disordered" evidence="1">
    <location>
        <begin position="203"/>
        <end position="260"/>
    </location>
</feature>
<evidence type="ECO:0000313" key="3">
    <source>
        <dbReference type="Proteomes" id="UP000266841"/>
    </source>
</evidence>
<feature type="compositionally biased region" description="Basic residues" evidence="1">
    <location>
        <begin position="327"/>
        <end position="353"/>
    </location>
</feature>
<feature type="compositionally biased region" description="Basic residues" evidence="1">
    <location>
        <begin position="1"/>
        <end position="15"/>
    </location>
</feature>
<feature type="compositionally biased region" description="Basic and acidic residues" evidence="1">
    <location>
        <begin position="203"/>
        <end position="213"/>
    </location>
</feature>
<feature type="region of interest" description="Disordered" evidence="1">
    <location>
        <begin position="66"/>
        <end position="186"/>
    </location>
</feature>